<keyword evidence="1" id="KW-1133">Transmembrane helix</keyword>
<keyword evidence="4" id="KW-1185">Reference proteome</keyword>
<comment type="caution">
    <text evidence="3">The sequence shown here is derived from an EMBL/GenBank/DDBJ whole genome shotgun (WGS) entry which is preliminary data.</text>
</comment>
<evidence type="ECO:0000256" key="1">
    <source>
        <dbReference type="SAM" id="Phobius"/>
    </source>
</evidence>
<evidence type="ECO:0000259" key="2">
    <source>
        <dbReference type="Pfam" id="PF21537"/>
    </source>
</evidence>
<keyword evidence="1" id="KW-0812">Transmembrane</keyword>
<dbReference type="EMBL" id="JAWJZB010000005">
    <property type="protein sequence ID" value="MDV5088162.1"/>
    <property type="molecule type" value="Genomic_DNA"/>
</dbReference>
<dbReference type="PANTHER" id="PTHR40047:SF1">
    <property type="entry name" value="UPF0703 PROTEIN YCGQ"/>
    <property type="match status" value="1"/>
</dbReference>
<dbReference type="RefSeq" id="WP_317329821.1">
    <property type="nucleotide sequence ID" value="NZ_JAWJZA010000004.1"/>
</dbReference>
<gene>
    <name evidence="3" type="ORF">RVY80_04785</name>
</gene>
<dbReference type="PANTHER" id="PTHR40047">
    <property type="entry name" value="UPF0703 PROTEIN YCGQ"/>
    <property type="match status" value="1"/>
</dbReference>
<organism evidence="3 4">
    <name type="scientific">Veillonella absiana</name>
    <dbReference type="NCBI Taxonomy" id="3079305"/>
    <lineage>
        <taxon>Bacteria</taxon>
        <taxon>Bacillati</taxon>
        <taxon>Bacillota</taxon>
        <taxon>Negativicutes</taxon>
        <taxon>Veillonellales</taxon>
        <taxon>Veillonellaceae</taxon>
        <taxon>Veillonella</taxon>
    </lineage>
</organism>
<keyword evidence="1" id="KW-0472">Membrane</keyword>
<evidence type="ECO:0000313" key="4">
    <source>
        <dbReference type="Proteomes" id="UP001272515"/>
    </source>
</evidence>
<accession>A0ABU3Z8A7</accession>
<name>A0ABU3Z8A7_9FIRM</name>
<dbReference type="InterPro" id="IPR052955">
    <property type="entry name" value="UPF0703_membrane_permease"/>
</dbReference>
<dbReference type="NCBIfam" id="TIGR03943">
    <property type="entry name" value="TIGR03943 family putative permease subunit"/>
    <property type="match status" value="1"/>
</dbReference>
<reference evidence="3 4" key="1">
    <citation type="submission" date="2023-10" db="EMBL/GenBank/DDBJ databases">
        <title>Veillonella sp. nov., isolated from a pig farm feces dump.</title>
        <authorList>
            <person name="Chang Y.-H."/>
        </authorList>
    </citation>
    <scope>NUCLEOTIDE SEQUENCE [LARGE SCALE GENOMIC DNA]</scope>
    <source>
        <strain evidence="3 4">YH-vei2233</strain>
    </source>
</reference>
<dbReference type="Pfam" id="PF21537">
    <property type="entry name" value="DUF1980_C"/>
    <property type="match status" value="1"/>
</dbReference>
<proteinExistence type="predicted"/>
<protein>
    <submittedName>
        <fullName evidence="3">TIGR03943 family protein</fullName>
    </submittedName>
</protein>
<evidence type="ECO:0000313" key="3">
    <source>
        <dbReference type="EMBL" id="MDV5088162.1"/>
    </source>
</evidence>
<dbReference type="Proteomes" id="UP001272515">
    <property type="component" value="Unassembled WGS sequence"/>
</dbReference>
<feature type="transmembrane region" description="Helical" evidence="1">
    <location>
        <begin position="42"/>
        <end position="65"/>
    </location>
</feature>
<dbReference type="InterPro" id="IPR048447">
    <property type="entry name" value="DUF1980_C"/>
</dbReference>
<feature type="transmembrane region" description="Helical" evidence="1">
    <location>
        <begin position="77"/>
        <end position="94"/>
    </location>
</feature>
<feature type="domain" description="DUF1980" evidence="2">
    <location>
        <begin position="140"/>
        <end position="261"/>
    </location>
</feature>
<sequence>MFTSWKAKSPFYMTKGLGFLLLGICLLHLIVTDTYKLYIAARYEYILLASSIVMILWGLISWYIAPERKYRHDWTGLPILLIPLVLFSFPPLLMTPSVEANQINALQNRSGEDSFDFSNDEVSNIVKMATESRDDSIGIDESKKRIFLTSDNFYKTLIRLSTKVNDYTGYKVDYTGYVLRDDKTLQANEFTLSCMVMACCIADMAPMGLTMHYKTGDELPAGSWYTIEGTVKTRQFYGRTQPYIEVSKIRTAEPILGYVYPYPIWVIGQERALPQKCSFLLF</sequence>
<dbReference type="InterPro" id="IPR015402">
    <property type="entry name" value="DUF1980"/>
</dbReference>